<comment type="function">
    <text evidence="2 7">Catalyzes the reversible isomerization between hydroxypyruvate and 2-hydroxy-3-oxopropanoate (also termed tartronate semialdehyde).</text>
</comment>
<dbReference type="InterPro" id="IPR013022">
    <property type="entry name" value="Xyl_isomerase-like_TIM-brl"/>
</dbReference>
<dbReference type="GO" id="GO:0046487">
    <property type="term" value="P:glyoxylate metabolic process"/>
    <property type="evidence" value="ECO:0007669"/>
    <property type="project" value="TreeGrafter"/>
</dbReference>
<evidence type="ECO:0000256" key="8">
    <source>
        <dbReference type="PIRSR" id="PIRSR006241-50"/>
    </source>
</evidence>
<proteinExistence type="inferred from homology"/>
<evidence type="ECO:0000259" key="9">
    <source>
        <dbReference type="Pfam" id="PF01261"/>
    </source>
</evidence>
<comment type="caution">
    <text evidence="10">The sequence shown here is derived from an EMBL/GenBank/DDBJ whole genome shotgun (WGS) entry which is preliminary data.</text>
</comment>
<dbReference type="PIRSF" id="PIRSF006241">
    <property type="entry name" value="HyI"/>
    <property type="match status" value="1"/>
</dbReference>
<feature type="domain" description="Xylose isomerase-like TIM barrel" evidence="9">
    <location>
        <begin position="32"/>
        <end position="279"/>
    </location>
</feature>
<keyword evidence="10" id="KW-0670">Pyruvate</keyword>
<evidence type="ECO:0000313" key="10">
    <source>
        <dbReference type="EMBL" id="KAF0311445.1"/>
    </source>
</evidence>
<feature type="active site" description="Proton donor/acceptor" evidence="8">
    <location>
        <position position="263"/>
    </location>
</feature>
<evidence type="ECO:0000256" key="2">
    <source>
        <dbReference type="ARBA" id="ARBA00002968"/>
    </source>
</evidence>
<name>A0A6A4WX42_AMPAM</name>
<dbReference type="AlphaFoldDB" id="A0A6A4WX42"/>
<reference evidence="10 11" key="1">
    <citation type="submission" date="2019-07" db="EMBL/GenBank/DDBJ databases">
        <title>Draft genome assembly of a fouling barnacle, Amphibalanus amphitrite (Darwin, 1854): The first reference genome for Thecostraca.</title>
        <authorList>
            <person name="Kim W."/>
        </authorList>
    </citation>
    <scope>NUCLEOTIDE SEQUENCE [LARGE SCALE GENOMIC DNA]</scope>
    <source>
        <strain evidence="10">SNU_AA5</strain>
        <tissue evidence="10">Soma without cirri and trophi</tissue>
    </source>
</reference>
<evidence type="ECO:0000256" key="7">
    <source>
        <dbReference type="PIRNR" id="PIRNR006241"/>
    </source>
</evidence>
<evidence type="ECO:0000256" key="3">
    <source>
        <dbReference type="ARBA" id="ARBA00005962"/>
    </source>
</evidence>
<evidence type="ECO:0000256" key="4">
    <source>
        <dbReference type="ARBA" id="ARBA00012570"/>
    </source>
</evidence>
<feature type="active site" description="Proton donor/acceptor" evidence="8">
    <location>
        <position position="149"/>
    </location>
</feature>
<sequence>MLITRILKMPLKFASNISFMFKEAGDIHLRYAAAKKAGFEAVESAFPAGFTADEIQKAKEASGMQQVLLNIFPGDSEDGAKGLAAIPGAEKKFRDSLEMSIQYCKSLHCKKLHIMSGVATREAGADTYERNIRLAADRLSQEGIVGLIEPISPQAVPGYFLNDYGYVRCRDRSFSPIGWHPTALDLVKRIDSESLRLQVDLFHLQNIAGNITNNLKELLPYTGHVQLAQPPHRHEPGVPGELDFGYVLPLLEQLGYSGWVGCEYVPSTSSEESLSWVRRLGYSL</sequence>
<dbReference type="EC" id="5.3.1.22" evidence="4 7"/>
<dbReference type="InterPro" id="IPR026040">
    <property type="entry name" value="HyI-like"/>
</dbReference>
<dbReference type="FunFam" id="3.20.20.150:FF:000007">
    <property type="entry name" value="Hydroxypyruvate isomerase"/>
    <property type="match status" value="1"/>
</dbReference>
<gene>
    <name evidence="10" type="primary">Gip</name>
    <name evidence="10" type="ORF">FJT64_017764</name>
</gene>
<dbReference type="Pfam" id="PF01261">
    <property type="entry name" value="AP_endonuc_2"/>
    <property type="match status" value="1"/>
</dbReference>
<dbReference type="Proteomes" id="UP000440578">
    <property type="component" value="Unassembled WGS sequence"/>
</dbReference>
<keyword evidence="6 7" id="KW-0413">Isomerase</keyword>
<evidence type="ECO:0000256" key="5">
    <source>
        <dbReference type="ARBA" id="ARBA00017985"/>
    </source>
</evidence>
<dbReference type="PANTHER" id="PTHR43489">
    <property type="entry name" value="ISOMERASE"/>
    <property type="match status" value="1"/>
</dbReference>
<dbReference type="GO" id="GO:0008903">
    <property type="term" value="F:hydroxypyruvate isomerase activity"/>
    <property type="evidence" value="ECO:0007669"/>
    <property type="project" value="UniProtKB-EC"/>
</dbReference>
<dbReference type="OrthoDB" id="4214675at2759"/>
<keyword evidence="11" id="KW-1185">Reference proteome</keyword>
<evidence type="ECO:0000256" key="1">
    <source>
        <dbReference type="ARBA" id="ARBA00000476"/>
    </source>
</evidence>
<dbReference type="SUPFAM" id="SSF51658">
    <property type="entry name" value="Xylose isomerase-like"/>
    <property type="match status" value="1"/>
</dbReference>
<comment type="catalytic activity">
    <reaction evidence="1 7">
        <text>3-hydroxypyruvate = 2-hydroxy-3-oxopropanoate</text>
        <dbReference type="Rhea" id="RHEA:11952"/>
        <dbReference type="ChEBI" id="CHEBI:17180"/>
        <dbReference type="ChEBI" id="CHEBI:57978"/>
        <dbReference type="EC" id="5.3.1.22"/>
    </reaction>
</comment>
<dbReference type="InterPro" id="IPR050417">
    <property type="entry name" value="Sugar_Epim/Isomerase"/>
</dbReference>
<organism evidence="10 11">
    <name type="scientific">Amphibalanus amphitrite</name>
    <name type="common">Striped barnacle</name>
    <name type="synonym">Balanus amphitrite</name>
    <dbReference type="NCBI Taxonomy" id="1232801"/>
    <lineage>
        <taxon>Eukaryota</taxon>
        <taxon>Metazoa</taxon>
        <taxon>Ecdysozoa</taxon>
        <taxon>Arthropoda</taxon>
        <taxon>Crustacea</taxon>
        <taxon>Multicrustacea</taxon>
        <taxon>Cirripedia</taxon>
        <taxon>Thoracica</taxon>
        <taxon>Thoracicalcarea</taxon>
        <taxon>Balanomorpha</taxon>
        <taxon>Balanoidea</taxon>
        <taxon>Balanidae</taxon>
        <taxon>Amphibalaninae</taxon>
        <taxon>Amphibalanus</taxon>
    </lineage>
</organism>
<evidence type="ECO:0000256" key="6">
    <source>
        <dbReference type="ARBA" id="ARBA00023235"/>
    </source>
</evidence>
<dbReference type="EMBL" id="VIIS01000240">
    <property type="protein sequence ID" value="KAF0311445.1"/>
    <property type="molecule type" value="Genomic_DNA"/>
</dbReference>
<evidence type="ECO:0000313" key="11">
    <source>
        <dbReference type="Proteomes" id="UP000440578"/>
    </source>
</evidence>
<comment type="similarity">
    <text evidence="3 7">Belongs to the hyi family.</text>
</comment>
<dbReference type="PANTHER" id="PTHR43489:SF6">
    <property type="entry name" value="HYDROXYPYRUVATE ISOMERASE-RELATED"/>
    <property type="match status" value="1"/>
</dbReference>
<protein>
    <recommendedName>
        <fullName evidence="5 7">Putative hydroxypyruvate isomerase</fullName>
        <ecNumber evidence="4 7">5.3.1.22</ecNumber>
    </recommendedName>
</protein>
<accession>A0A6A4WX42</accession>
<dbReference type="Gene3D" id="3.20.20.150">
    <property type="entry name" value="Divalent-metal-dependent TIM barrel enzymes"/>
    <property type="match status" value="1"/>
</dbReference>
<dbReference type="InterPro" id="IPR036237">
    <property type="entry name" value="Xyl_isomerase-like_sf"/>
</dbReference>